<organism evidence="16 17">
    <name type="scientific">Nitrospirillum iridis</name>
    <dbReference type="NCBI Taxonomy" id="765888"/>
    <lineage>
        <taxon>Bacteria</taxon>
        <taxon>Pseudomonadati</taxon>
        <taxon>Pseudomonadota</taxon>
        <taxon>Alphaproteobacteria</taxon>
        <taxon>Rhodospirillales</taxon>
        <taxon>Azospirillaceae</taxon>
        <taxon>Nitrospirillum</taxon>
    </lineage>
</organism>
<gene>
    <name evidence="16" type="ORF">FHS74_003831</name>
</gene>
<dbReference type="Gene3D" id="2.40.170.20">
    <property type="entry name" value="TonB-dependent receptor, beta-barrel domain"/>
    <property type="match status" value="1"/>
</dbReference>
<evidence type="ECO:0000256" key="7">
    <source>
        <dbReference type="ARBA" id="ARBA00023065"/>
    </source>
</evidence>
<evidence type="ECO:0000256" key="1">
    <source>
        <dbReference type="ARBA" id="ARBA00004571"/>
    </source>
</evidence>
<keyword evidence="5 11" id="KW-0812">Transmembrane</keyword>
<evidence type="ECO:0000256" key="9">
    <source>
        <dbReference type="ARBA" id="ARBA00023136"/>
    </source>
</evidence>
<evidence type="ECO:0000256" key="5">
    <source>
        <dbReference type="ARBA" id="ARBA00022692"/>
    </source>
</evidence>
<dbReference type="InterPro" id="IPR039426">
    <property type="entry name" value="TonB-dep_rcpt-like"/>
</dbReference>
<keyword evidence="9 11" id="KW-0472">Membrane</keyword>
<dbReference type="Pfam" id="PF07715">
    <property type="entry name" value="Plug"/>
    <property type="match status" value="1"/>
</dbReference>
<keyword evidence="8 12" id="KW-0798">TonB box</keyword>
<evidence type="ECO:0000256" key="13">
    <source>
        <dbReference type="SAM" id="SignalP"/>
    </source>
</evidence>
<keyword evidence="13" id="KW-0732">Signal</keyword>
<proteinExistence type="inferred from homology"/>
<evidence type="ECO:0000256" key="6">
    <source>
        <dbReference type="ARBA" id="ARBA00023004"/>
    </source>
</evidence>
<evidence type="ECO:0000259" key="15">
    <source>
        <dbReference type="Pfam" id="PF07715"/>
    </source>
</evidence>
<dbReference type="InterPro" id="IPR036942">
    <property type="entry name" value="Beta-barrel_TonB_sf"/>
</dbReference>
<evidence type="ECO:0000256" key="3">
    <source>
        <dbReference type="ARBA" id="ARBA00022452"/>
    </source>
</evidence>
<dbReference type="PANTHER" id="PTHR32552">
    <property type="entry name" value="FERRICHROME IRON RECEPTOR-RELATED"/>
    <property type="match status" value="1"/>
</dbReference>
<keyword evidence="7" id="KW-0406">Ion transport</keyword>
<dbReference type="Pfam" id="PF00593">
    <property type="entry name" value="TonB_dep_Rec_b-barrel"/>
    <property type="match status" value="1"/>
</dbReference>
<comment type="caution">
    <text evidence="16">The sequence shown here is derived from an EMBL/GenBank/DDBJ whole genome shotgun (WGS) entry which is preliminary data.</text>
</comment>
<dbReference type="SUPFAM" id="SSF56935">
    <property type="entry name" value="Porins"/>
    <property type="match status" value="1"/>
</dbReference>
<keyword evidence="10 11" id="KW-0998">Cell outer membrane</keyword>
<dbReference type="PROSITE" id="PS52016">
    <property type="entry name" value="TONB_DEPENDENT_REC_3"/>
    <property type="match status" value="1"/>
</dbReference>
<evidence type="ECO:0000256" key="11">
    <source>
        <dbReference type="PROSITE-ProRule" id="PRU01360"/>
    </source>
</evidence>
<evidence type="ECO:0000256" key="8">
    <source>
        <dbReference type="ARBA" id="ARBA00023077"/>
    </source>
</evidence>
<dbReference type="AlphaFoldDB" id="A0A7X0B0T1"/>
<evidence type="ECO:0000256" key="10">
    <source>
        <dbReference type="ARBA" id="ARBA00023237"/>
    </source>
</evidence>
<dbReference type="PANTHER" id="PTHR32552:SF81">
    <property type="entry name" value="TONB-DEPENDENT OUTER MEMBRANE RECEPTOR"/>
    <property type="match status" value="1"/>
</dbReference>
<evidence type="ECO:0000259" key="14">
    <source>
        <dbReference type="Pfam" id="PF00593"/>
    </source>
</evidence>
<keyword evidence="4" id="KW-0410">Iron transport</keyword>
<feature type="chain" id="PRO_5031146200" evidence="13">
    <location>
        <begin position="28"/>
        <end position="724"/>
    </location>
</feature>
<evidence type="ECO:0000256" key="2">
    <source>
        <dbReference type="ARBA" id="ARBA00022448"/>
    </source>
</evidence>
<keyword evidence="6" id="KW-0408">Iron</keyword>
<dbReference type="EMBL" id="JACIIZ010000011">
    <property type="protein sequence ID" value="MBB6253262.1"/>
    <property type="molecule type" value="Genomic_DNA"/>
</dbReference>
<dbReference type="GO" id="GO:0009279">
    <property type="term" value="C:cell outer membrane"/>
    <property type="evidence" value="ECO:0007669"/>
    <property type="project" value="UniProtKB-SubCell"/>
</dbReference>
<keyword evidence="3 11" id="KW-1134">Transmembrane beta strand</keyword>
<evidence type="ECO:0000256" key="12">
    <source>
        <dbReference type="RuleBase" id="RU003357"/>
    </source>
</evidence>
<dbReference type="Proteomes" id="UP000539175">
    <property type="component" value="Unassembled WGS sequence"/>
</dbReference>
<dbReference type="InterPro" id="IPR012910">
    <property type="entry name" value="Plug_dom"/>
</dbReference>
<keyword evidence="16" id="KW-0675">Receptor</keyword>
<protein>
    <submittedName>
        <fullName evidence="16">Iron complex outermembrane receptor protein</fullName>
    </submittedName>
</protein>
<sequence length="724" mass="78251">MQRNLPLAIGLLVATSGAALVPAFATAQEATPPMAGGGQEANSASALEEIIVTAERRVSNIQRTPISIAVKTGADLAQTGTVDLAKAVEDVPAVQVQKSNTGASFYIRGIGSRGVGGSSPVSVNEDGIYQQQPDLISGAFADLDRIEVLRGPQGTLYGRNANGGTVNVITKNPDLDGYSGDVTVGFGNYDTVQSQAVLNAPLGPTLAIRIVGDLEQHSGYLTNGLSDRDDKVLRGKALWKPNDRFSLLVSAEEFFTDSRGPGNVLISAVRDNPWYSAPYDSFAVVFTGDPVFCSPNCQPYYRVRNKQYRAEANYDLGFATLTALTGIQRYRRHYLQAFAGGLEYDDQPLDQESYELRLTSNEGAAIKWVAGAYALNQDYSGETKYVYHIDSATYYAINKDSSRAAFGQASVPLTDDLSLTGGVRYTQDHYDKRLDDGTVDGSTGVLESLTTGTLHSKGYAKVTYKGALEYQLDRASMLYAQYSTGFRSGGVDENGATFGPETIKAFEVGSKNRFFDDRLQLNASAYYYRYGGYQLDYIVSVGGASTDQITTSNVPGTTKVWGTELETQFRASHADLITASVSYEGSEFSDVTLATSCTSAGVCSYTDLGGRSLPRTPRWTLNGGYEHTFDIDGGDTITTHVDTQYKSAYDADLISFTHSRQGAYALFNARLTYSRPDWGVSVSAYVNNITNRAVLEQANTAGPVNRYGVLNDPRTFGLVLNGHF</sequence>
<feature type="signal peptide" evidence="13">
    <location>
        <begin position="1"/>
        <end position="27"/>
    </location>
</feature>
<keyword evidence="2 11" id="KW-0813">Transport</keyword>
<name>A0A7X0B0T1_9PROT</name>
<dbReference type="GO" id="GO:0006826">
    <property type="term" value="P:iron ion transport"/>
    <property type="evidence" value="ECO:0007669"/>
    <property type="project" value="UniProtKB-KW"/>
</dbReference>
<feature type="domain" description="TonB-dependent receptor-like beta-barrel" evidence="14">
    <location>
        <begin position="271"/>
        <end position="689"/>
    </location>
</feature>
<dbReference type="RefSeq" id="WP_211106407.1">
    <property type="nucleotide sequence ID" value="NZ_JACIIZ010000011.1"/>
</dbReference>
<comment type="subcellular location">
    <subcellularLocation>
        <location evidence="1 11">Cell outer membrane</location>
        <topology evidence="1 11">Multi-pass membrane protein</topology>
    </subcellularLocation>
</comment>
<keyword evidence="17" id="KW-1185">Reference proteome</keyword>
<evidence type="ECO:0000256" key="4">
    <source>
        <dbReference type="ARBA" id="ARBA00022496"/>
    </source>
</evidence>
<reference evidence="16 17" key="1">
    <citation type="submission" date="2020-08" db="EMBL/GenBank/DDBJ databases">
        <title>Genomic Encyclopedia of Type Strains, Phase IV (KMG-IV): sequencing the most valuable type-strain genomes for metagenomic binning, comparative biology and taxonomic classification.</title>
        <authorList>
            <person name="Goeker M."/>
        </authorList>
    </citation>
    <scope>NUCLEOTIDE SEQUENCE [LARGE SCALE GENOMIC DNA]</scope>
    <source>
        <strain evidence="16 17">DSM 22198</strain>
    </source>
</reference>
<feature type="domain" description="TonB-dependent receptor plug" evidence="15">
    <location>
        <begin position="61"/>
        <end position="165"/>
    </location>
</feature>
<evidence type="ECO:0000313" key="17">
    <source>
        <dbReference type="Proteomes" id="UP000539175"/>
    </source>
</evidence>
<accession>A0A7X0B0T1</accession>
<dbReference type="InterPro" id="IPR000531">
    <property type="entry name" value="Beta-barrel_TonB"/>
</dbReference>
<comment type="similarity">
    <text evidence="11 12">Belongs to the TonB-dependent receptor family.</text>
</comment>
<evidence type="ECO:0000313" key="16">
    <source>
        <dbReference type="EMBL" id="MBB6253262.1"/>
    </source>
</evidence>